<keyword evidence="3" id="KW-1185">Reference proteome</keyword>
<gene>
    <name evidence="2" type="ORF">LTR24_006881</name>
</gene>
<organism evidence="2 3">
    <name type="scientific">Lithohypha guttulata</name>
    <dbReference type="NCBI Taxonomy" id="1690604"/>
    <lineage>
        <taxon>Eukaryota</taxon>
        <taxon>Fungi</taxon>
        <taxon>Dikarya</taxon>
        <taxon>Ascomycota</taxon>
        <taxon>Pezizomycotina</taxon>
        <taxon>Eurotiomycetes</taxon>
        <taxon>Chaetothyriomycetidae</taxon>
        <taxon>Chaetothyriales</taxon>
        <taxon>Trichomeriaceae</taxon>
        <taxon>Lithohypha</taxon>
    </lineage>
</organism>
<reference evidence="2 3" key="1">
    <citation type="submission" date="2023-08" db="EMBL/GenBank/DDBJ databases">
        <title>Black Yeasts Isolated from many extreme environments.</title>
        <authorList>
            <person name="Coleine C."/>
            <person name="Stajich J.E."/>
            <person name="Selbmann L."/>
        </authorList>
    </citation>
    <scope>NUCLEOTIDE SEQUENCE [LARGE SCALE GENOMIC DNA]</scope>
    <source>
        <strain evidence="2 3">CCFEE 5885</strain>
    </source>
</reference>
<evidence type="ECO:0000313" key="3">
    <source>
        <dbReference type="Proteomes" id="UP001345013"/>
    </source>
</evidence>
<feature type="compositionally biased region" description="Polar residues" evidence="1">
    <location>
        <begin position="17"/>
        <end position="28"/>
    </location>
</feature>
<feature type="compositionally biased region" description="Basic residues" evidence="1">
    <location>
        <begin position="1"/>
        <end position="12"/>
    </location>
</feature>
<evidence type="ECO:0000313" key="2">
    <source>
        <dbReference type="EMBL" id="KAK5087286.1"/>
    </source>
</evidence>
<comment type="caution">
    <text evidence="2">The sequence shown here is derived from an EMBL/GenBank/DDBJ whole genome shotgun (WGS) entry which is preliminary data.</text>
</comment>
<feature type="region of interest" description="Disordered" evidence="1">
    <location>
        <begin position="328"/>
        <end position="347"/>
    </location>
</feature>
<protein>
    <submittedName>
        <fullName evidence="2">Uncharacterized protein</fullName>
    </submittedName>
</protein>
<evidence type="ECO:0000256" key="1">
    <source>
        <dbReference type="SAM" id="MobiDB-lite"/>
    </source>
</evidence>
<feature type="region of interest" description="Disordered" evidence="1">
    <location>
        <begin position="1"/>
        <end position="28"/>
    </location>
</feature>
<name>A0ABR0K581_9EURO</name>
<accession>A0ABR0K581</accession>
<dbReference type="Proteomes" id="UP001345013">
    <property type="component" value="Unassembled WGS sequence"/>
</dbReference>
<sequence length="408" mass="45602">MNSGRRRKRCTARSRSPQASSTETARSRQSYQPNLWTWIDHVPQSRDDQTIIANIQQVFAFAEQWVNNYYLDIQNQEPHGVPSFDEQAFRNLQPGISIADILCNGAHPTSVIKHCLVSQLLASISFNGEGSSVSLLPAEFTPLVNAIQRSKADELKYHEPDRRLHALVGLLQRTSDVGILLFSQPSTFSFQWRISNSPSHDVEIAITPWVLKMSDENAQRIDPAQHMMKVKTEKTYFLAPPLSRNGILCATQNTPHPNLALEMPNANRRNHGDPSSYVVTRKAVAATGSPAVNLRSIAPHAPVTSEQHNHTAYELAGNDRQLGNRELVPRESRQPSQPVETFEKRTAFERRGYIQPSQRLQQDPHEQGVPLTTVQDHPLISPGAPVVHGRDGATNWQQESSVTTTAAF</sequence>
<proteinExistence type="predicted"/>
<dbReference type="EMBL" id="JAVRRG010000094">
    <property type="protein sequence ID" value="KAK5087286.1"/>
    <property type="molecule type" value="Genomic_DNA"/>
</dbReference>